<dbReference type="GO" id="GO:0016602">
    <property type="term" value="C:CCAAT-binding factor complex"/>
    <property type="evidence" value="ECO:0007669"/>
    <property type="project" value="InterPro"/>
</dbReference>
<dbReference type="InterPro" id="IPR009072">
    <property type="entry name" value="Histone-fold"/>
</dbReference>
<dbReference type="Gene3D" id="1.10.20.10">
    <property type="entry name" value="Histone, subunit A"/>
    <property type="match status" value="1"/>
</dbReference>
<keyword evidence="3" id="KW-0238">DNA-binding</keyword>
<dbReference type="CDD" id="cd22907">
    <property type="entry name" value="HFD_NFYB"/>
    <property type="match status" value="1"/>
</dbReference>
<evidence type="ECO:0000259" key="6">
    <source>
        <dbReference type="Pfam" id="PF00808"/>
    </source>
</evidence>
<dbReference type="OrthoDB" id="386949at2759"/>
<dbReference type="InterPro" id="IPR027113">
    <property type="entry name" value="Transc_fact_NFYB/HAP3"/>
</dbReference>
<dbReference type="PANTHER" id="PTHR11064">
    <property type="entry name" value="CCAAT-BINDING TRANSCRIPTION FACTOR-RELATED"/>
    <property type="match status" value="1"/>
</dbReference>
<feature type="region of interest" description="Disordered" evidence="5">
    <location>
        <begin position="187"/>
        <end position="218"/>
    </location>
</feature>
<dbReference type="GO" id="GO:0001228">
    <property type="term" value="F:DNA-binding transcription activator activity, RNA polymerase II-specific"/>
    <property type="evidence" value="ECO:0007669"/>
    <property type="project" value="InterPro"/>
</dbReference>
<dbReference type="AlphaFoldDB" id="A0A238FG45"/>
<evidence type="ECO:0000256" key="5">
    <source>
        <dbReference type="SAM" id="MobiDB-lite"/>
    </source>
</evidence>
<feature type="compositionally biased region" description="Low complexity" evidence="5">
    <location>
        <begin position="42"/>
        <end position="51"/>
    </location>
</feature>
<evidence type="ECO:0000313" key="7">
    <source>
        <dbReference type="EMBL" id="SCV70006.1"/>
    </source>
</evidence>
<accession>A0A238FG45</accession>
<protein>
    <submittedName>
        <fullName evidence="7">BQ2448_1400 protein</fullName>
    </submittedName>
</protein>
<evidence type="ECO:0000256" key="4">
    <source>
        <dbReference type="ARBA" id="ARBA00023163"/>
    </source>
</evidence>
<dbReference type="InterPro" id="IPR003958">
    <property type="entry name" value="CBFA_NFYB_domain"/>
</dbReference>
<feature type="region of interest" description="Disordered" evidence="5">
    <location>
        <begin position="242"/>
        <end position="264"/>
    </location>
</feature>
<dbReference type="Pfam" id="PF00808">
    <property type="entry name" value="CBFD_NFYB_HMF"/>
    <property type="match status" value="1"/>
</dbReference>
<reference evidence="8" key="1">
    <citation type="submission" date="2016-09" db="EMBL/GenBank/DDBJ databases">
        <authorList>
            <person name="Jeantristanb JTB J.-T."/>
            <person name="Ricardo R."/>
        </authorList>
    </citation>
    <scope>NUCLEOTIDE SEQUENCE [LARGE SCALE GENOMIC DNA]</scope>
</reference>
<dbReference type="GO" id="GO:0046982">
    <property type="term" value="F:protein heterodimerization activity"/>
    <property type="evidence" value="ECO:0007669"/>
    <property type="project" value="InterPro"/>
</dbReference>
<gene>
    <name evidence="7" type="ORF">BQ2448_1400</name>
</gene>
<organism evidence="7 8">
    <name type="scientific">Microbotryum intermedium</name>
    <dbReference type="NCBI Taxonomy" id="269621"/>
    <lineage>
        <taxon>Eukaryota</taxon>
        <taxon>Fungi</taxon>
        <taxon>Dikarya</taxon>
        <taxon>Basidiomycota</taxon>
        <taxon>Pucciniomycotina</taxon>
        <taxon>Microbotryomycetes</taxon>
        <taxon>Microbotryales</taxon>
        <taxon>Microbotryaceae</taxon>
        <taxon>Microbotryum</taxon>
    </lineage>
</organism>
<feature type="region of interest" description="Disordered" evidence="5">
    <location>
        <begin position="1"/>
        <end position="75"/>
    </location>
</feature>
<feature type="compositionally biased region" description="Low complexity" evidence="5">
    <location>
        <begin position="1"/>
        <end position="13"/>
    </location>
</feature>
<sequence length="340" mass="37586">MASSPGSSQGSISFAPLPLPPPPPPLPPSEDALIDSPLLPEQQQQQQQRQRAWANIRPRAADDQDGANATDLDGQEPEAALMKISDQDVDGYKEQDRFLPIANVARVMKRVLPSSTKVSKESKEIMQECTSEFISFITSEAAERCSAEKRKTVNGEDLLFAMNSLGFENYAEVMKIYLSKWRALSTKEGKRGKRKNSTIASSSNKNGNGDASKGCKRRSKKVSLGNVARCGYRLVHGADVESGRASSTPFNRQGRKKTGQNRPHDLRISWMAIKAMTTTKKKRMKRMIETRTKAMTKGEKSTGYRAHIEVVGVYTIGSGQNVLLKFLRNKCKGDKGYRGS</sequence>
<dbReference type="PRINTS" id="PR00615">
    <property type="entry name" value="CCAATSUBUNTA"/>
</dbReference>
<feature type="compositionally biased region" description="Pro residues" evidence="5">
    <location>
        <begin position="17"/>
        <end position="28"/>
    </location>
</feature>
<keyword evidence="2" id="KW-0805">Transcription regulation</keyword>
<evidence type="ECO:0000313" key="8">
    <source>
        <dbReference type="Proteomes" id="UP000198372"/>
    </source>
</evidence>
<keyword evidence="8" id="KW-1185">Reference proteome</keyword>
<proteinExistence type="inferred from homology"/>
<dbReference type="GO" id="GO:0000978">
    <property type="term" value="F:RNA polymerase II cis-regulatory region sequence-specific DNA binding"/>
    <property type="evidence" value="ECO:0007669"/>
    <property type="project" value="TreeGrafter"/>
</dbReference>
<evidence type="ECO:0000256" key="3">
    <source>
        <dbReference type="ARBA" id="ARBA00023125"/>
    </source>
</evidence>
<dbReference type="SUPFAM" id="SSF47113">
    <property type="entry name" value="Histone-fold"/>
    <property type="match status" value="1"/>
</dbReference>
<feature type="domain" description="Transcription factor CBF/NF-Y/archaeal histone" evidence="6">
    <location>
        <begin position="98"/>
        <end position="162"/>
    </location>
</feature>
<feature type="compositionally biased region" description="Polar residues" evidence="5">
    <location>
        <begin position="197"/>
        <end position="209"/>
    </location>
</feature>
<dbReference type="PANTHER" id="PTHR11064:SF9">
    <property type="entry name" value="NUCLEAR TRANSCRIPTION FACTOR Y SUBUNIT BETA"/>
    <property type="match status" value="1"/>
</dbReference>
<dbReference type="EMBL" id="FMSP01000005">
    <property type="protein sequence ID" value="SCV70006.1"/>
    <property type="molecule type" value="Genomic_DNA"/>
</dbReference>
<evidence type="ECO:0000256" key="2">
    <source>
        <dbReference type="ARBA" id="ARBA00023015"/>
    </source>
</evidence>
<name>A0A238FG45_9BASI</name>
<evidence type="ECO:0000256" key="1">
    <source>
        <dbReference type="ARBA" id="ARBA00009053"/>
    </source>
</evidence>
<comment type="similarity">
    <text evidence="1">Belongs to the NFYB/HAP3 subunit family.</text>
</comment>
<dbReference type="STRING" id="269621.A0A238FG45"/>
<dbReference type="Proteomes" id="UP000198372">
    <property type="component" value="Unassembled WGS sequence"/>
</dbReference>
<keyword evidence="4" id="KW-0804">Transcription</keyword>